<dbReference type="Gene3D" id="1.10.1200.10">
    <property type="entry name" value="ACP-like"/>
    <property type="match status" value="1"/>
</dbReference>
<feature type="domain" description="Carrier" evidence="1">
    <location>
        <begin position="11"/>
        <end position="92"/>
    </location>
</feature>
<dbReference type="EMBL" id="LN907827">
    <property type="protein sequence ID" value="CUU23610.1"/>
    <property type="molecule type" value="Genomic_DNA"/>
</dbReference>
<keyword evidence="3" id="KW-1185">Reference proteome</keyword>
<dbReference type="Pfam" id="PF00550">
    <property type="entry name" value="PP-binding"/>
    <property type="match status" value="1"/>
</dbReference>
<dbReference type="OrthoDB" id="9803943at2"/>
<proteinExistence type="predicted"/>
<evidence type="ECO:0000313" key="3">
    <source>
        <dbReference type="Proteomes" id="UP000059419"/>
    </source>
</evidence>
<gene>
    <name evidence="2" type="ORF">EM595_1376</name>
</gene>
<dbReference type="STRING" id="1619313.EM595_1376"/>
<dbReference type="AlphaFoldDB" id="A0A0U5KZ48"/>
<organism evidence="2 3">
    <name type="scientific">Duffyella gerundensis</name>
    <dbReference type="NCBI Taxonomy" id="1619313"/>
    <lineage>
        <taxon>Bacteria</taxon>
        <taxon>Pseudomonadati</taxon>
        <taxon>Pseudomonadota</taxon>
        <taxon>Gammaproteobacteria</taxon>
        <taxon>Enterobacterales</taxon>
        <taxon>Erwiniaceae</taxon>
        <taxon>Duffyella</taxon>
    </lineage>
</organism>
<evidence type="ECO:0000313" key="2">
    <source>
        <dbReference type="EMBL" id="CUU23610.1"/>
    </source>
</evidence>
<dbReference type="KEGG" id="ege:EM595_1376"/>
<dbReference type="InterPro" id="IPR036736">
    <property type="entry name" value="ACP-like_sf"/>
</dbReference>
<protein>
    <recommendedName>
        <fullName evidence="1">Carrier domain-containing protein</fullName>
    </recommendedName>
</protein>
<evidence type="ECO:0000259" key="1">
    <source>
        <dbReference type="PROSITE" id="PS50075"/>
    </source>
</evidence>
<accession>A0A0U5KZ48</accession>
<sequence>MTCDVETIMDALIPEIKQMIIDTLNLEDLTPEDIDAQAPLFGDGLGLDSIDALELGLAVKNRYGVVLSAESEAMRQHFFSVASLAAFISAQRS</sequence>
<reference evidence="3" key="1">
    <citation type="submission" date="2015-11" db="EMBL/GenBank/DDBJ databases">
        <authorList>
            <person name="Blom J."/>
        </authorList>
    </citation>
    <scope>NUCLEOTIDE SEQUENCE [LARGE SCALE GENOMIC DNA]</scope>
</reference>
<dbReference type="SUPFAM" id="SSF47336">
    <property type="entry name" value="ACP-like"/>
    <property type="match status" value="1"/>
</dbReference>
<dbReference type="PATRIC" id="fig|1619313.3.peg.1426"/>
<dbReference type="Proteomes" id="UP000059419">
    <property type="component" value="Chromosome 1"/>
</dbReference>
<dbReference type="NCBIfam" id="NF006617">
    <property type="entry name" value="PRK09184.1"/>
    <property type="match status" value="1"/>
</dbReference>
<name>A0A0U5KZ48_9GAMM</name>
<dbReference type="InterPro" id="IPR009081">
    <property type="entry name" value="PP-bd_ACP"/>
</dbReference>
<dbReference type="PROSITE" id="PS50075">
    <property type="entry name" value="CARRIER"/>
    <property type="match status" value="1"/>
</dbReference>